<keyword evidence="4" id="KW-1003">Cell membrane</keyword>
<dbReference type="CDD" id="cd00082">
    <property type="entry name" value="HisKA"/>
    <property type="match status" value="1"/>
</dbReference>
<keyword evidence="11 12" id="KW-0472">Membrane</keyword>
<dbReference type="CDD" id="cd00075">
    <property type="entry name" value="HATPase"/>
    <property type="match status" value="1"/>
</dbReference>
<dbReference type="InterPro" id="IPR029151">
    <property type="entry name" value="Sensor-like_sf"/>
</dbReference>
<sequence length="458" mass="48508">MRWRLIAVLVGFTAIVLLVQNIPLAQYLRTVEYDRIVTGLQRDAFAIAGLAVESLEAEAGALTQAQLDAVVNEYATKTGAVVVIVDQKGVVIAASDDSVGESYANRPEIKAAIDDGRAVSGQRDSQTLGEPLLFVAVPVRTSTQTNLGAVRLSYPVSAIDEVVNGRVRGLFIAAAITLLAAAIIAALVASAVTRRIRRLRDAAEDIAEGDLAARADVSGGDEIAELADSFNTMADRVQHVVESQKGFAGDASHQLRTPLATLRLRLDRAAEVMDEDDPAVDQVDAARDEIDRLGRLVDGLLMLARADGREQDTVPIDVSAVARDRVESWMPLAAERDVTIVLDSPGMAVAQAVPSAVEQIVDNYLDNALDVVPDGSRIVVTVRSSPDGVTLTVDDEGPGLSREDRERAFDRFWRGRQDGGGSGLGLAVVASLAQAGGGSVWLDESPAGGLRACARFAV</sequence>
<dbReference type="Gene3D" id="6.10.340.10">
    <property type="match status" value="1"/>
</dbReference>
<dbReference type="Pfam" id="PF00512">
    <property type="entry name" value="HisKA"/>
    <property type="match status" value="1"/>
</dbReference>
<dbReference type="Gene3D" id="3.30.450.20">
    <property type="entry name" value="PAS domain"/>
    <property type="match status" value="1"/>
</dbReference>
<feature type="domain" description="HAMP" evidence="14">
    <location>
        <begin position="190"/>
        <end position="242"/>
    </location>
</feature>
<dbReference type="InterPro" id="IPR005467">
    <property type="entry name" value="His_kinase_dom"/>
</dbReference>
<keyword evidence="15" id="KW-0547">Nucleotide-binding</keyword>
<dbReference type="PANTHER" id="PTHR45436:SF5">
    <property type="entry name" value="SENSOR HISTIDINE KINASE TRCS"/>
    <property type="match status" value="1"/>
</dbReference>
<keyword evidence="10" id="KW-0902">Two-component regulatory system</keyword>
<dbReference type="Proteomes" id="UP001596138">
    <property type="component" value="Unassembled WGS sequence"/>
</dbReference>
<dbReference type="InterPro" id="IPR003661">
    <property type="entry name" value="HisK_dim/P_dom"/>
</dbReference>
<dbReference type="Gene3D" id="3.30.565.10">
    <property type="entry name" value="Histidine kinase-like ATPase, C-terminal domain"/>
    <property type="match status" value="1"/>
</dbReference>
<comment type="caution">
    <text evidence="15">The sequence shown here is derived from an EMBL/GenBank/DDBJ whole genome shotgun (WGS) entry which is preliminary data.</text>
</comment>
<feature type="transmembrane region" description="Helical" evidence="12">
    <location>
        <begin position="170"/>
        <end position="192"/>
    </location>
</feature>
<dbReference type="SMART" id="SM00304">
    <property type="entry name" value="HAMP"/>
    <property type="match status" value="1"/>
</dbReference>
<keyword evidence="15" id="KW-0067">ATP-binding</keyword>
<dbReference type="EMBL" id="JBHSTI010000008">
    <property type="protein sequence ID" value="MFC6237048.1"/>
    <property type="molecule type" value="Genomic_DNA"/>
</dbReference>
<name>A0ABW1SXB5_9ACTN</name>
<evidence type="ECO:0000256" key="2">
    <source>
        <dbReference type="ARBA" id="ARBA00004651"/>
    </source>
</evidence>
<comment type="subcellular location">
    <subcellularLocation>
        <location evidence="2">Cell membrane</location>
        <topology evidence="2">Multi-pass membrane protein</topology>
    </subcellularLocation>
</comment>
<evidence type="ECO:0000259" key="14">
    <source>
        <dbReference type="PROSITE" id="PS50885"/>
    </source>
</evidence>
<keyword evidence="5" id="KW-0597">Phosphoprotein</keyword>
<dbReference type="SMART" id="SM00387">
    <property type="entry name" value="HATPase_c"/>
    <property type="match status" value="1"/>
</dbReference>
<dbReference type="SUPFAM" id="SSF47384">
    <property type="entry name" value="Homodimeric domain of signal transducing histidine kinase"/>
    <property type="match status" value="1"/>
</dbReference>
<dbReference type="RefSeq" id="WP_386764093.1">
    <property type="nucleotide sequence ID" value="NZ_JBHSTI010000008.1"/>
</dbReference>
<evidence type="ECO:0000256" key="7">
    <source>
        <dbReference type="ARBA" id="ARBA00022692"/>
    </source>
</evidence>
<dbReference type="PROSITE" id="PS50885">
    <property type="entry name" value="HAMP"/>
    <property type="match status" value="1"/>
</dbReference>
<dbReference type="GO" id="GO:0005524">
    <property type="term" value="F:ATP binding"/>
    <property type="evidence" value="ECO:0007669"/>
    <property type="project" value="UniProtKB-KW"/>
</dbReference>
<dbReference type="InterPro" id="IPR004358">
    <property type="entry name" value="Sig_transdc_His_kin-like_C"/>
</dbReference>
<evidence type="ECO:0000256" key="6">
    <source>
        <dbReference type="ARBA" id="ARBA00022679"/>
    </source>
</evidence>
<reference evidence="16" key="1">
    <citation type="journal article" date="2019" name="Int. J. Syst. Evol. Microbiol.">
        <title>The Global Catalogue of Microorganisms (GCM) 10K type strain sequencing project: providing services to taxonomists for standard genome sequencing and annotation.</title>
        <authorList>
            <consortium name="The Broad Institute Genomics Platform"/>
            <consortium name="The Broad Institute Genome Sequencing Center for Infectious Disease"/>
            <person name="Wu L."/>
            <person name="Ma J."/>
        </authorList>
    </citation>
    <scope>NUCLEOTIDE SEQUENCE [LARGE SCALE GENOMIC DNA]</scope>
    <source>
        <strain evidence="16">CGMCC 4.7317</strain>
    </source>
</reference>
<keyword evidence="16" id="KW-1185">Reference proteome</keyword>
<evidence type="ECO:0000256" key="11">
    <source>
        <dbReference type="ARBA" id="ARBA00023136"/>
    </source>
</evidence>
<dbReference type="Pfam" id="PF00672">
    <property type="entry name" value="HAMP"/>
    <property type="match status" value="1"/>
</dbReference>
<keyword evidence="8" id="KW-0418">Kinase</keyword>
<dbReference type="PRINTS" id="PR00344">
    <property type="entry name" value="BCTRLSENSOR"/>
</dbReference>
<dbReference type="Gene3D" id="1.10.287.130">
    <property type="match status" value="1"/>
</dbReference>
<evidence type="ECO:0000256" key="12">
    <source>
        <dbReference type="SAM" id="Phobius"/>
    </source>
</evidence>
<dbReference type="PANTHER" id="PTHR45436">
    <property type="entry name" value="SENSOR HISTIDINE KINASE YKOH"/>
    <property type="match status" value="1"/>
</dbReference>
<evidence type="ECO:0000256" key="9">
    <source>
        <dbReference type="ARBA" id="ARBA00022989"/>
    </source>
</evidence>
<dbReference type="Pfam" id="PF02518">
    <property type="entry name" value="HATPase_c"/>
    <property type="match status" value="1"/>
</dbReference>
<evidence type="ECO:0000313" key="15">
    <source>
        <dbReference type="EMBL" id="MFC6237048.1"/>
    </source>
</evidence>
<dbReference type="EC" id="2.7.13.3" evidence="3"/>
<evidence type="ECO:0000259" key="13">
    <source>
        <dbReference type="PROSITE" id="PS50109"/>
    </source>
</evidence>
<dbReference type="InterPro" id="IPR003660">
    <property type="entry name" value="HAMP_dom"/>
</dbReference>
<accession>A0ABW1SXB5</accession>
<comment type="catalytic activity">
    <reaction evidence="1">
        <text>ATP + protein L-histidine = ADP + protein N-phospho-L-histidine.</text>
        <dbReference type="EC" id="2.7.13.3"/>
    </reaction>
</comment>
<gene>
    <name evidence="15" type="ORF">ACFQGU_04110</name>
</gene>
<feature type="domain" description="Histidine kinase" evidence="13">
    <location>
        <begin position="250"/>
        <end position="458"/>
    </location>
</feature>
<evidence type="ECO:0000256" key="4">
    <source>
        <dbReference type="ARBA" id="ARBA00022475"/>
    </source>
</evidence>
<evidence type="ECO:0000256" key="1">
    <source>
        <dbReference type="ARBA" id="ARBA00000085"/>
    </source>
</evidence>
<dbReference type="InterPro" id="IPR036890">
    <property type="entry name" value="HATPase_C_sf"/>
</dbReference>
<evidence type="ECO:0000256" key="10">
    <source>
        <dbReference type="ARBA" id="ARBA00023012"/>
    </source>
</evidence>
<evidence type="ECO:0000313" key="16">
    <source>
        <dbReference type="Proteomes" id="UP001596138"/>
    </source>
</evidence>
<dbReference type="SUPFAM" id="SSF103190">
    <property type="entry name" value="Sensory domain-like"/>
    <property type="match status" value="1"/>
</dbReference>
<dbReference type="SUPFAM" id="SSF55874">
    <property type="entry name" value="ATPase domain of HSP90 chaperone/DNA topoisomerase II/histidine kinase"/>
    <property type="match status" value="1"/>
</dbReference>
<keyword evidence="7 12" id="KW-0812">Transmembrane</keyword>
<evidence type="ECO:0000256" key="5">
    <source>
        <dbReference type="ARBA" id="ARBA00022553"/>
    </source>
</evidence>
<organism evidence="15 16">
    <name type="scientific">Longivirga aurantiaca</name>
    <dbReference type="NCBI Taxonomy" id="1837743"/>
    <lineage>
        <taxon>Bacteria</taxon>
        <taxon>Bacillati</taxon>
        <taxon>Actinomycetota</taxon>
        <taxon>Actinomycetes</taxon>
        <taxon>Sporichthyales</taxon>
        <taxon>Sporichthyaceae</taxon>
        <taxon>Longivirga</taxon>
    </lineage>
</organism>
<dbReference type="SUPFAM" id="SSF158472">
    <property type="entry name" value="HAMP domain-like"/>
    <property type="match status" value="1"/>
</dbReference>
<dbReference type="CDD" id="cd06225">
    <property type="entry name" value="HAMP"/>
    <property type="match status" value="1"/>
</dbReference>
<keyword evidence="9 12" id="KW-1133">Transmembrane helix</keyword>
<dbReference type="InterPro" id="IPR003594">
    <property type="entry name" value="HATPase_dom"/>
</dbReference>
<evidence type="ECO:0000256" key="3">
    <source>
        <dbReference type="ARBA" id="ARBA00012438"/>
    </source>
</evidence>
<evidence type="ECO:0000256" key="8">
    <source>
        <dbReference type="ARBA" id="ARBA00022777"/>
    </source>
</evidence>
<keyword evidence="6" id="KW-0808">Transferase</keyword>
<protein>
    <recommendedName>
        <fullName evidence="3">histidine kinase</fullName>
        <ecNumber evidence="3">2.7.13.3</ecNumber>
    </recommendedName>
</protein>
<proteinExistence type="predicted"/>
<dbReference type="InterPro" id="IPR036097">
    <property type="entry name" value="HisK_dim/P_sf"/>
</dbReference>
<dbReference type="InterPro" id="IPR050428">
    <property type="entry name" value="TCS_sensor_his_kinase"/>
</dbReference>
<dbReference type="SMART" id="SM00388">
    <property type="entry name" value="HisKA"/>
    <property type="match status" value="1"/>
</dbReference>
<dbReference type="PROSITE" id="PS50109">
    <property type="entry name" value="HIS_KIN"/>
    <property type="match status" value="1"/>
</dbReference>